<evidence type="ECO:0000313" key="2">
    <source>
        <dbReference type="Proteomes" id="UP000010552"/>
    </source>
</evidence>
<dbReference type="AlphaFoldDB" id="L5K6G4"/>
<protein>
    <submittedName>
        <fullName evidence="1">Uncharacterized protein</fullName>
    </submittedName>
</protein>
<dbReference type="STRING" id="9402.L5K6G4"/>
<accession>L5K6G4</accession>
<name>L5K6G4_PTEAL</name>
<sequence>MRPRGGPTATSESELADVPLGQPRWACPADVRLSLVLGAGPPRLECSIGASWGPARAQPRLQPPSELAREYVCSKYAASDYVRMDTAIQNRLDGHFSYVDLNLISPLEARGHA</sequence>
<keyword evidence="2" id="KW-1185">Reference proteome</keyword>
<dbReference type="EMBL" id="KB030994">
    <property type="protein sequence ID" value="ELK06932.1"/>
    <property type="molecule type" value="Genomic_DNA"/>
</dbReference>
<gene>
    <name evidence="1" type="ORF">PAL_GLEAN10012090</name>
</gene>
<proteinExistence type="predicted"/>
<organism evidence="1 2">
    <name type="scientific">Pteropus alecto</name>
    <name type="common">Black flying fox</name>
    <dbReference type="NCBI Taxonomy" id="9402"/>
    <lineage>
        <taxon>Eukaryota</taxon>
        <taxon>Metazoa</taxon>
        <taxon>Chordata</taxon>
        <taxon>Craniata</taxon>
        <taxon>Vertebrata</taxon>
        <taxon>Euteleostomi</taxon>
        <taxon>Mammalia</taxon>
        <taxon>Eutheria</taxon>
        <taxon>Laurasiatheria</taxon>
        <taxon>Chiroptera</taxon>
        <taxon>Yinpterochiroptera</taxon>
        <taxon>Pteropodoidea</taxon>
        <taxon>Pteropodidae</taxon>
        <taxon>Pteropodinae</taxon>
        <taxon>Pteropus</taxon>
    </lineage>
</organism>
<dbReference type="Proteomes" id="UP000010552">
    <property type="component" value="Unassembled WGS sequence"/>
</dbReference>
<reference evidence="2" key="1">
    <citation type="journal article" date="2013" name="Science">
        <title>Comparative analysis of bat genomes provides insight into the evolution of flight and immunity.</title>
        <authorList>
            <person name="Zhang G."/>
            <person name="Cowled C."/>
            <person name="Shi Z."/>
            <person name="Huang Z."/>
            <person name="Bishop-Lilly K.A."/>
            <person name="Fang X."/>
            <person name="Wynne J.W."/>
            <person name="Xiong Z."/>
            <person name="Baker M.L."/>
            <person name="Zhao W."/>
            <person name="Tachedjian M."/>
            <person name="Zhu Y."/>
            <person name="Zhou P."/>
            <person name="Jiang X."/>
            <person name="Ng J."/>
            <person name="Yang L."/>
            <person name="Wu L."/>
            <person name="Xiao J."/>
            <person name="Feng Y."/>
            <person name="Chen Y."/>
            <person name="Sun X."/>
            <person name="Zhang Y."/>
            <person name="Marsh G.A."/>
            <person name="Crameri G."/>
            <person name="Broder C.C."/>
            <person name="Frey K.G."/>
            <person name="Wang L.F."/>
            <person name="Wang J."/>
        </authorList>
    </citation>
    <scope>NUCLEOTIDE SEQUENCE [LARGE SCALE GENOMIC DNA]</scope>
</reference>
<dbReference type="InParanoid" id="L5K6G4"/>
<evidence type="ECO:0000313" key="1">
    <source>
        <dbReference type="EMBL" id="ELK06932.1"/>
    </source>
</evidence>